<proteinExistence type="predicted"/>
<evidence type="ECO:0000313" key="1">
    <source>
        <dbReference type="EMBL" id="VEL23657.1"/>
    </source>
</evidence>
<comment type="caution">
    <text evidence="1">The sequence shown here is derived from an EMBL/GenBank/DDBJ whole genome shotgun (WGS) entry which is preliminary data.</text>
</comment>
<evidence type="ECO:0000313" key="2">
    <source>
        <dbReference type="Proteomes" id="UP000784294"/>
    </source>
</evidence>
<name>A0A3S5BXW1_9PLAT</name>
<sequence length="142" mass="14633">MKMGDRVANHDSVGLLADHYDTGIGGETGAVVTTASGGLTTATTATTTTDATLHPPISAPNEIGFDADLTASLPVGVGELPLLSTGNLQAGDTSQAVFEEPFNKKPRRTKKKYSVLQAKLNSLAALIGQIGKPLINASQFVV</sequence>
<dbReference type="EMBL" id="CAAALY010063128">
    <property type="protein sequence ID" value="VEL23657.1"/>
    <property type="molecule type" value="Genomic_DNA"/>
</dbReference>
<keyword evidence="2" id="KW-1185">Reference proteome</keyword>
<dbReference type="AlphaFoldDB" id="A0A3S5BXW1"/>
<gene>
    <name evidence="1" type="ORF">PXEA_LOCUS17097</name>
</gene>
<protein>
    <submittedName>
        <fullName evidence="1">Uncharacterized protein</fullName>
    </submittedName>
</protein>
<dbReference type="Proteomes" id="UP000784294">
    <property type="component" value="Unassembled WGS sequence"/>
</dbReference>
<accession>A0A3S5BXW1</accession>
<reference evidence="1" key="1">
    <citation type="submission" date="2018-11" db="EMBL/GenBank/DDBJ databases">
        <authorList>
            <consortium name="Pathogen Informatics"/>
        </authorList>
    </citation>
    <scope>NUCLEOTIDE SEQUENCE</scope>
</reference>
<organism evidence="1 2">
    <name type="scientific">Protopolystoma xenopodis</name>
    <dbReference type="NCBI Taxonomy" id="117903"/>
    <lineage>
        <taxon>Eukaryota</taxon>
        <taxon>Metazoa</taxon>
        <taxon>Spiralia</taxon>
        <taxon>Lophotrochozoa</taxon>
        <taxon>Platyhelminthes</taxon>
        <taxon>Monogenea</taxon>
        <taxon>Polyopisthocotylea</taxon>
        <taxon>Polystomatidea</taxon>
        <taxon>Polystomatidae</taxon>
        <taxon>Protopolystoma</taxon>
    </lineage>
</organism>